<accession>A0ABV9JPK9</accession>
<keyword evidence="2" id="KW-1185">Reference proteome</keyword>
<dbReference type="PROSITE" id="PS51257">
    <property type="entry name" value="PROKAR_LIPOPROTEIN"/>
    <property type="match status" value="1"/>
</dbReference>
<evidence type="ECO:0000313" key="1">
    <source>
        <dbReference type="EMBL" id="MFC4656202.1"/>
    </source>
</evidence>
<proteinExistence type="predicted"/>
<sequence length="78" mass="8636">MLREALIPAAIVATSCGRKTLGVRMINDQLQLVFLLKKNALSQRLLNVLNRDYACLYARQFDDPLSCDPKKNDGVSAG</sequence>
<dbReference type="RefSeq" id="WP_377335055.1">
    <property type="nucleotide sequence ID" value="NZ_JBHSGB010000012.1"/>
</dbReference>
<comment type="caution">
    <text evidence="1">The sequence shown here is derived from an EMBL/GenBank/DDBJ whole genome shotgun (WGS) entry which is preliminary data.</text>
</comment>
<protein>
    <submittedName>
        <fullName evidence="1">Uncharacterized protein</fullName>
    </submittedName>
</protein>
<dbReference type="EMBL" id="JBHSGB010000012">
    <property type="protein sequence ID" value="MFC4656202.1"/>
    <property type="molecule type" value="Genomic_DNA"/>
</dbReference>
<dbReference type="Proteomes" id="UP001595962">
    <property type="component" value="Unassembled WGS sequence"/>
</dbReference>
<name>A0ABV9JPK9_9GAMM</name>
<evidence type="ECO:0000313" key="2">
    <source>
        <dbReference type="Proteomes" id="UP001595962"/>
    </source>
</evidence>
<reference evidence="2" key="1">
    <citation type="journal article" date="2019" name="Int. J. Syst. Evol. Microbiol.">
        <title>The Global Catalogue of Microorganisms (GCM) 10K type strain sequencing project: providing services to taxonomists for standard genome sequencing and annotation.</title>
        <authorList>
            <consortium name="The Broad Institute Genomics Platform"/>
            <consortium name="The Broad Institute Genome Sequencing Center for Infectious Disease"/>
            <person name="Wu L."/>
            <person name="Ma J."/>
        </authorList>
    </citation>
    <scope>NUCLEOTIDE SEQUENCE [LARGE SCALE GENOMIC DNA]</scope>
    <source>
        <strain evidence="2">DT28</strain>
    </source>
</reference>
<organism evidence="1 2">
    <name type="scientific">Rheinheimera marina</name>
    <dbReference type="NCBI Taxonomy" id="1774958"/>
    <lineage>
        <taxon>Bacteria</taxon>
        <taxon>Pseudomonadati</taxon>
        <taxon>Pseudomonadota</taxon>
        <taxon>Gammaproteobacteria</taxon>
        <taxon>Chromatiales</taxon>
        <taxon>Chromatiaceae</taxon>
        <taxon>Rheinheimera</taxon>
    </lineage>
</organism>
<gene>
    <name evidence="1" type="ORF">ACFO3I_14395</name>
</gene>